<evidence type="ECO:0000313" key="4">
    <source>
        <dbReference type="Proteomes" id="UP000298652"/>
    </source>
</evidence>
<evidence type="ECO:0000259" key="2">
    <source>
        <dbReference type="Pfam" id="PF14368"/>
    </source>
</evidence>
<sequence length="124" mass="13654">MTSAKALGVLCLLVVLAISPSPAQAYQVLDLKAKVLHKCMMYIEKTGELMPQRSSPCCDKVRKADVQDICNKFTTAEKARIKIEKWVQVTRKCENPLPVGFNCAGYVVPEPPSPPLPPPPRSAY</sequence>
<dbReference type="InterPro" id="IPR016140">
    <property type="entry name" value="Bifunc_inhib/LTP/seed_store"/>
</dbReference>
<keyword evidence="1" id="KW-0732">Signal</keyword>
<dbReference type="Proteomes" id="UP000298652">
    <property type="component" value="Chromosome 3"/>
</dbReference>
<dbReference type="Gene3D" id="1.10.110.10">
    <property type="entry name" value="Plant lipid-transfer and hydrophobic proteins"/>
    <property type="match status" value="1"/>
</dbReference>
<feature type="chain" id="PRO_5020958136" description="Bifunctional inhibitor/plant lipid transfer protein/seed storage helical domain-containing protein" evidence="1">
    <location>
        <begin position="26"/>
        <end position="124"/>
    </location>
</feature>
<feature type="signal peptide" evidence="1">
    <location>
        <begin position="1"/>
        <end position="25"/>
    </location>
</feature>
<evidence type="ECO:0000256" key="1">
    <source>
        <dbReference type="SAM" id="SignalP"/>
    </source>
</evidence>
<protein>
    <recommendedName>
        <fullName evidence="2">Bifunctional inhibitor/plant lipid transfer protein/seed storage helical domain-containing protein</fullName>
    </recommendedName>
</protein>
<dbReference type="PANTHER" id="PTHR33286:SF16">
    <property type="entry name" value="BIFUNCTIONAL INHIBITOR_PLANT LIPID TRANSFER PROTEIN_SEED STORAGE HELICAL DOMAIN-CONTAINING PROTEIN"/>
    <property type="match status" value="1"/>
</dbReference>
<evidence type="ECO:0000313" key="3">
    <source>
        <dbReference type="EMBL" id="TKW25353.1"/>
    </source>
</evidence>
<dbReference type="AlphaFoldDB" id="A0A4U6VC08"/>
<dbReference type="OMA" id="TNCAGYR"/>
<reference evidence="3" key="1">
    <citation type="submission" date="2019-03" db="EMBL/GenBank/DDBJ databases">
        <title>WGS assembly of Setaria viridis.</title>
        <authorList>
            <person name="Huang P."/>
            <person name="Jenkins J."/>
            <person name="Grimwood J."/>
            <person name="Barry K."/>
            <person name="Healey A."/>
            <person name="Mamidi S."/>
            <person name="Sreedasyam A."/>
            <person name="Shu S."/>
            <person name="Feldman M."/>
            <person name="Wu J."/>
            <person name="Yu Y."/>
            <person name="Chen C."/>
            <person name="Johnson J."/>
            <person name="Rokhsar D."/>
            <person name="Baxter I."/>
            <person name="Schmutz J."/>
            <person name="Brutnell T."/>
            <person name="Kellogg E."/>
        </authorList>
    </citation>
    <scope>NUCLEOTIDE SEQUENCE [LARGE SCALE GENOMIC DNA]</scope>
</reference>
<keyword evidence="4" id="KW-1185">Reference proteome</keyword>
<proteinExistence type="predicted"/>
<organism evidence="3 4">
    <name type="scientific">Setaria viridis</name>
    <name type="common">Green bristlegrass</name>
    <name type="synonym">Setaria italica subsp. viridis</name>
    <dbReference type="NCBI Taxonomy" id="4556"/>
    <lineage>
        <taxon>Eukaryota</taxon>
        <taxon>Viridiplantae</taxon>
        <taxon>Streptophyta</taxon>
        <taxon>Embryophyta</taxon>
        <taxon>Tracheophyta</taxon>
        <taxon>Spermatophyta</taxon>
        <taxon>Magnoliopsida</taxon>
        <taxon>Liliopsida</taxon>
        <taxon>Poales</taxon>
        <taxon>Poaceae</taxon>
        <taxon>PACMAD clade</taxon>
        <taxon>Panicoideae</taxon>
        <taxon>Panicodae</taxon>
        <taxon>Paniceae</taxon>
        <taxon>Cenchrinae</taxon>
        <taxon>Setaria</taxon>
    </lineage>
</organism>
<dbReference type="EMBL" id="CM016554">
    <property type="protein sequence ID" value="TKW25353.1"/>
    <property type="molecule type" value="Genomic_DNA"/>
</dbReference>
<dbReference type="PANTHER" id="PTHR33286">
    <property type="entry name" value="BIFUNCTIONAL INHIBITOR/LIPID-TRANSFER PROTEIN/SEED STORAGE 2S ALBUMIN SUPERFAMILY PROTEIN"/>
    <property type="match status" value="1"/>
</dbReference>
<accession>A0A4U6VC08</accession>
<dbReference type="InterPro" id="IPR036312">
    <property type="entry name" value="Bifun_inhib/LTP/seed_sf"/>
</dbReference>
<feature type="domain" description="Bifunctional inhibitor/plant lipid transfer protein/seed storage helical" evidence="2">
    <location>
        <begin position="11"/>
        <end position="103"/>
    </location>
</feature>
<name>A0A4U6VC08_SETVI</name>
<gene>
    <name evidence="3" type="ORF">SEVIR_3G113800v2</name>
</gene>
<dbReference type="Gramene" id="TKW25353">
    <property type="protein sequence ID" value="TKW25353"/>
    <property type="gene ID" value="SEVIR_3G113800v2"/>
</dbReference>
<dbReference type="Pfam" id="PF14368">
    <property type="entry name" value="LTP_2"/>
    <property type="match status" value="1"/>
</dbReference>
<dbReference type="SUPFAM" id="SSF47699">
    <property type="entry name" value="Bifunctional inhibitor/lipid-transfer protein/seed storage 2S albumin"/>
    <property type="match status" value="1"/>
</dbReference>